<gene>
    <name evidence="13" type="primary">KIF20A</name>
    <name evidence="13" type="ORF">GWK47_051536</name>
</gene>
<keyword evidence="6 10" id="KW-0067">ATP-binding</keyword>
<feature type="binding site" evidence="10">
    <location>
        <begin position="241"/>
        <end position="248"/>
    </location>
    <ligand>
        <name>ATP</name>
        <dbReference type="ChEBI" id="CHEBI:30616"/>
    </ligand>
</feature>
<dbReference type="GO" id="GO:0005876">
    <property type="term" value="C:spindle microtubule"/>
    <property type="evidence" value="ECO:0007669"/>
    <property type="project" value="TreeGrafter"/>
</dbReference>
<evidence type="ECO:0000313" key="14">
    <source>
        <dbReference type="Proteomes" id="UP000770661"/>
    </source>
</evidence>
<evidence type="ECO:0000256" key="2">
    <source>
        <dbReference type="ARBA" id="ARBA00022490"/>
    </source>
</evidence>
<keyword evidence="9" id="KW-0206">Cytoskeleton</keyword>
<dbReference type="GO" id="GO:0090307">
    <property type="term" value="P:mitotic spindle assembly"/>
    <property type="evidence" value="ECO:0007669"/>
    <property type="project" value="TreeGrafter"/>
</dbReference>
<evidence type="ECO:0000256" key="1">
    <source>
        <dbReference type="ARBA" id="ARBA00004186"/>
    </source>
</evidence>
<dbReference type="GO" id="GO:0005524">
    <property type="term" value="F:ATP binding"/>
    <property type="evidence" value="ECO:0007669"/>
    <property type="project" value="UniProtKB-UniRule"/>
</dbReference>
<keyword evidence="14" id="KW-1185">Reference proteome</keyword>
<name>A0A8J5CRZ8_CHIOP</name>
<keyword evidence="5 10" id="KW-0547">Nucleotide-binding</keyword>
<evidence type="ECO:0000256" key="3">
    <source>
        <dbReference type="ARBA" id="ARBA00022553"/>
    </source>
</evidence>
<dbReference type="InterPro" id="IPR047149">
    <property type="entry name" value="KIF11-like"/>
</dbReference>
<dbReference type="InterPro" id="IPR001752">
    <property type="entry name" value="Kinesin_motor_dom"/>
</dbReference>
<keyword evidence="2" id="KW-0963">Cytoplasm</keyword>
<dbReference type="OrthoDB" id="2403182at2759"/>
<evidence type="ECO:0000256" key="8">
    <source>
        <dbReference type="ARBA" id="ARBA00023175"/>
    </source>
</evidence>
<dbReference type="Proteomes" id="UP000770661">
    <property type="component" value="Unassembled WGS sequence"/>
</dbReference>
<dbReference type="GO" id="GO:0007018">
    <property type="term" value="P:microtubule-based movement"/>
    <property type="evidence" value="ECO:0007669"/>
    <property type="project" value="InterPro"/>
</dbReference>
<dbReference type="InterPro" id="IPR027417">
    <property type="entry name" value="P-loop_NTPase"/>
</dbReference>
<keyword evidence="3" id="KW-0597">Phosphoprotein</keyword>
<dbReference type="GO" id="GO:0072686">
    <property type="term" value="C:mitotic spindle"/>
    <property type="evidence" value="ECO:0007669"/>
    <property type="project" value="TreeGrafter"/>
</dbReference>
<evidence type="ECO:0000313" key="13">
    <source>
        <dbReference type="EMBL" id="KAG0718935.1"/>
    </source>
</evidence>
<keyword evidence="4 11" id="KW-0493">Microtubule</keyword>
<evidence type="ECO:0000256" key="9">
    <source>
        <dbReference type="ARBA" id="ARBA00023212"/>
    </source>
</evidence>
<dbReference type="PROSITE" id="PS50067">
    <property type="entry name" value="KINESIN_MOTOR_2"/>
    <property type="match status" value="1"/>
</dbReference>
<dbReference type="AlphaFoldDB" id="A0A8J5CRZ8"/>
<dbReference type="GO" id="GO:0008017">
    <property type="term" value="F:microtubule binding"/>
    <property type="evidence" value="ECO:0007669"/>
    <property type="project" value="InterPro"/>
</dbReference>
<protein>
    <recommendedName>
        <fullName evidence="11">Kinesin-like protein</fullName>
    </recommendedName>
</protein>
<dbReference type="InterPro" id="IPR036961">
    <property type="entry name" value="Kinesin_motor_dom_sf"/>
</dbReference>
<reference evidence="13" key="1">
    <citation type="submission" date="2020-07" db="EMBL/GenBank/DDBJ databases">
        <title>The High-quality genome of the commercially important snow crab, Chionoecetes opilio.</title>
        <authorList>
            <person name="Jeong J.-H."/>
            <person name="Ryu S."/>
        </authorList>
    </citation>
    <scope>NUCLEOTIDE SEQUENCE</scope>
    <source>
        <strain evidence="13">MADBK_172401_WGS</strain>
        <tissue evidence="13">Digestive gland</tissue>
    </source>
</reference>
<evidence type="ECO:0000256" key="7">
    <source>
        <dbReference type="ARBA" id="ARBA00023054"/>
    </source>
</evidence>
<dbReference type="GO" id="GO:0008574">
    <property type="term" value="F:plus-end-directed microtubule motor activity"/>
    <property type="evidence" value="ECO:0007669"/>
    <property type="project" value="TreeGrafter"/>
</dbReference>
<evidence type="ECO:0000256" key="4">
    <source>
        <dbReference type="ARBA" id="ARBA00022701"/>
    </source>
</evidence>
<comment type="caution">
    <text evidence="13">The sequence shown here is derived from an EMBL/GenBank/DDBJ whole genome shotgun (WGS) entry which is preliminary data.</text>
</comment>
<dbReference type="EMBL" id="JACEEZ010015291">
    <property type="protein sequence ID" value="KAG0718935.1"/>
    <property type="molecule type" value="Genomic_DNA"/>
</dbReference>
<evidence type="ECO:0000256" key="6">
    <source>
        <dbReference type="ARBA" id="ARBA00022840"/>
    </source>
</evidence>
<comment type="similarity">
    <text evidence="10 11">Belongs to the TRAFAC class myosin-kinesin ATPase superfamily. Kinesin family.</text>
</comment>
<feature type="domain" description="Kinesin motor" evidence="12">
    <location>
        <begin position="126"/>
        <end position="569"/>
    </location>
</feature>
<evidence type="ECO:0000256" key="5">
    <source>
        <dbReference type="ARBA" id="ARBA00022741"/>
    </source>
</evidence>
<dbReference type="Pfam" id="PF00225">
    <property type="entry name" value="Kinesin"/>
    <property type="match status" value="1"/>
</dbReference>
<sequence>MDLLCSLASGSIVAPLATGHCLVISLNGRSGILMVCPSNVPDDGQARRSGPLVWIGLKQRRDGLHTPQIQCCRPSRQTLLRARAGPDVSGAPLRRYSTEYLHTFDPRKNLNDLFQSAAEEDVRMENLRVYLRLRPSLAGEMQQDEVGHSLAGEVDHSLAGEVQDEDTQVHITDARSVILTAPSCSNTFKNSVRGITKLTHKFTFTHVYGPATTQEELFQSSTFGLITDFISGQNCLLFTYGATNSGKTFTVQGTQEDAGLLPRTVQHIFTVVGEHQYPKNDLKPKFSCNVTRLEEQDVLKEEEKRESIFKITSNLTTTLSQSTMSFLKASICDDTVNSSVQFSETSTISHNTTEAAVSPALDSFNTTNTTNTTTNTTQDSASPATTIYAVFISFAEIYNEYIFDLLEKMPTSKGNKRNPLMLGEDYNGSVYIKGLNEVRVRTPEEALQLVSIGRQNLHFAATRLNHHSSRSHCIFTVKLVRLADADNPHVARVSVLSLCDLAGAERAAKTSSSHDRLKESGNINTSLLTLSRCIEALRCNQAQKGSKKMPVPYRDSKLTRLFQSFLLGG</sequence>
<dbReference type="SUPFAM" id="SSF52540">
    <property type="entry name" value="P-loop containing nucleoside triphosphate hydrolases"/>
    <property type="match status" value="1"/>
</dbReference>
<keyword evidence="7" id="KW-0175">Coiled coil</keyword>
<organism evidence="13 14">
    <name type="scientific">Chionoecetes opilio</name>
    <name type="common">Atlantic snow crab</name>
    <name type="synonym">Cancer opilio</name>
    <dbReference type="NCBI Taxonomy" id="41210"/>
    <lineage>
        <taxon>Eukaryota</taxon>
        <taxon>Metazoa</taxon>
        <taxon>Ecdysozoa</taxon>
        <taxon>Arthropoda</taxon>
        <taxon>Crustacea</taxon>
        <taxon>Multicrustacea</taxon>
        <taxon>Malacostraca</taxon>
        <taxon>Eumalacostraca</taxon>
        <taxon>Eucarida</taxon>
        <taxon>Decapoda</taxon>
        <taxon>Pleocyemata</taxon>
        <taxon>Brachyura</taxon>
        <taxon>Eubrachyura</taxon>
        <taxon>Majoidea</taxon>
        <taxon>Majidae</taxon>
        <taxon>Chionoecetes</taxon>
    </lineage>
</organism>
<evidence type="ECO:0000256" key="11">
    <source>
        <dbReference type="RuleBase" id="RU000394"/>
    </source>
</evidence>
<evidence type="ECO:0000259" key="12">
    <source>
        <dbReference type="PROSITE" id="PS50067"/>
    </source>
</evidence>
<accession>A0A8J5CRZ8</accession>
<dbReference type="PROSITE" id="PS00411">
    <property type="entry name" value="KINESIN_MOTOR_1"/>
    <property type="match status" value="1"/>
</dbReference>
<dbReference type="PRINTS" id="PR00380">
    <property type="entry name" value="KINESINHEAVY"/>
</dbReference>
<keyword evidence="8 10" id="KW-0505">Motor protein</keyword>
<dbReference type="InterPro" id="IPR019821">
    <property type="entry name" value="Kinesin_motor_CS"/>
</dbReference>
<dbReference type="PANTHER" id="PTHR47970:SF29">
    <property type="entry name" value="KINESIN FAMILY MEMBER 20B"/>
    <property type="match status" value="1"/>
</dbReference>
<dbReference type="PANTHER" id="PTHR47970">
    <property type="entry name" value="KINESIN-LIKE PROTEIN KIF11"/>
    <property type="match status" value="1"/>
</dbReference>
<dbReference type="GO" id="GO:0051231">
    <property type="term" value="P:spindle elongation"/>
    <property type="evidence" value="ECO:0007669"/>
    <property type="project" value="TreeGrafter"/>
</dbReference>
<dbReference type="GO" id="GO:0005634">
    <property type="term" value="C:nucleus"/>
    <property type="evidence" value="ECO:0007669"/>
    <property type="project" value="TreeGrafter"/>
</dbReference>
<evidence type="ECO:0000256" key="10">
    <source>
        <dbReference type="PROSITE-ProRule" id="PRU00283"/>
    </source>
</evidence>
<dbReference type="SMART" id="SM00129">
    <property type="entry name" value="KISc"/>
    <property type="match status" value="1"/>
</dbReference>
<comment type="subcellular location">
    <subcellularLocation>
        <location evidence="1">Cytoplasm</location>
        <location evidence="1">Cytoskeleton</location>
        <location evidence="1">Spindle</location>
    </subcellularLocation>
</comment>
<proteinExistence type="inferred from homology"/>
<dbReference type="Gene3D" id="3.40.850.10">
    <property type="entry name" value="Kinesin motor domain"/>
    <property type="match status" value="1"/>
</dbReference>